<evidence type="ECO:0000256" key="4">
    <source>
        <dbReference type="ARBA" id="ARBA00016244"/>
    </source>
</evidence>
<evidence type="ECO:0000259" key="9">
    <source>
        <dbReference type="Pfam" id="PF06429"/>
    </source>
</evidence>
<dbReference type="RefSeq" id="WP_027422187.1">
    <property type="nucleotide sequence ID" value="NZ_FOGW01000011.1"/>
</dbReference>
<dbReference type="EMBL" id="FOGW01000011">
    <property type="protein sequence ID" value="SER83187.1"/>
    <property type="molecule type" value="Genomic_DNA"/>
</dbReference>
<feature type="coiled-coil region" evidence="7">
    <location>
        <begin position="176"/>
        <end position="206"/>
    </location>
</feature>
<keyword evidence="7" id="KW-0175">Coiled coil</keyword>
<dbReference type="AlphaFoldDB" id="A0A1H9SDY0"/>
<evidence type="ECO:0000256" key="3">
    <source>
        <dbReference type="ARBA" id="ARBA00009677"/>
    </source>
</evidence>
<dbReference type="GO" id="GO:0044780">
    <property type="term" value="P:bacterial-type flagellum assembly"/>
    <property type="evidence" value="ECO:0007669"/>
    <property type="project" value="InterPro"/>
</dbReference>
<keyword evidence="11" id="KW-0282">Flagellum</keyword>
<evidence type="ECO:0000259" key="8">
    <source>
        <dbReference type="Pfam" id="PF00460"/>
    </source>
</evidence>
<dbReference type="PANTHER" id="PTHR30033:SF2">
    <property type="entry name" value="FLAGELLAR HOOK PROTEIN"/>
    <property type="match status" value="1"/>
</dbReference>
<evidence type="ECO:0000256" key="2">
    <source>
        <dbReference type="ARBA" id="ARBA00004613"/>
    </source>
</evidence>
<dbReference type="Pfam" id="PF22638">
    <property type="entry name" value="FlgK_D1"/>
    <property type="match status" value="1"/>
</dbReference>
<evidence type="ECO:0000256" key="6">
    <source>
        <dbReference type="ARBA" id="ARBA00023143"/>
    </source>
</evidence>
<dbReference type="InterPro" id="IPR053927">
    <property type="entry name" value="FlgK_helical"/>
</dbReference>
<dbReference type="OrthoDB" id="9802553at2"/>
<name>A0A1H9SDY0_9FIRM</name>
<dbReference type="InterPro" id="IPR001444">
    <property type="entry name" value="Flag_bb_rod_N"/>
</dbReference>
<dbReference type="Pfam" id="PF00460">
    <property type="entry name" value="Flg_bb_rod"/>
    <property type="match status" value="1"/>
</dbReference>
<dbReference type="PRINTS" id="PR01005">
    <property type="entry name" value="FLGHOOKAP1"/>
</dbReference>
<dbReference type="PANTHER" id="PTHR30033">
    <property type="entry name" value="FLAGELLAR HOOK-ASSOCIATED PROTEIN 1"/>
    <property type="match status" value="1"/>
</dbReference>
<evidence type="ECO:0000256" key="1">
    <source>
        <dbReference type="ARBA" id="ARBA00004365"/>
    </source>
</evidence>
<feature type="domain" description="Flagellar basal body rod protein N-terminal" evidence="8">
    <location>
        <begin position="8"/>
        <end position="38"/>
    </location>
</feature>
<evidence type="ECO:0000313" key="11">
    <source>
        <dbReference type="EMBL" id="SER83187.1"/>
    </source>
</evidence>
<feature type="domain" description="Flagellar hook-associated protein FlgK helical" evidence="10">
    <location>
        <begin position="98"/>
        <end position="309"/>
    </location>
</feature>
<keyword evidence="5" id="KW-0964">Secreted</keyword>
<evidence type="ECO:0000313" key="12">
    <source>
        <dbReference type="Proteomes" id="UP000182471"/>
    </source>
</evidence>
<dbReference type="InterPro" id="IPR010930">
    <property type="entry name" value="Flg_bb/hook_C_dom"/>
</dbReference>
<keyword evidence="6" id="KW-0975">Bacterial flagellum</keyword>
<dbReference type="InterPro" id="IPR002371">
    <property type="entry name" value="FlgK"/>
</dbReference>
<evidence type="ECO:0000256" key="7">
    <source>
        <dbReference type="SAM" id="Coils"/>
    </source>
</evidence>
<evidence type="ECO:0000259" key="10">
    <source>
        <dbReference type="Pfam" id="PF22638"/>
    </source>
</evidence>
<reference evidence="12" key="1">
    <citation type="submission" date="2016-10" db="EMBL/GenBank/DDBJ databases">
        <authorList>
            <person name="Varghese N."/>
            <person name="Submissions S."/>
        </authorList>
    </citation>
    <scope>NUCLEOTIDE SEQUENCE [LARGE SCALE GENOMIC DNA]</scope>
    <source>
        <strain evidence="12">S1b</strain>
    </source>
</reference>
<dbReference type="SUPFAM" id="SSF64518">
    <property type="entry name" value="Phase 1 flagellin"/>
    <property type="match status" value="1"/>
</dbReference>
<keyword evidence="11" id="KW-0969">Cilium</keyword>
<dbReference type="GO" id="GO:0005198">
    <property type="term" value="F:structural molecule activity"/>
    <property type="evidence" value="ECO:0007669"/>
    <property type="project" value="InterPro"/>
</dbReference>
<dbReference type="GO" id="GO:0005576">
    <property type="term" value="C:extracellular region"/>
    <property type="evidence" value="ECO:0007669"/>
    <property type="project" value="UniProtKB-SubCell"/>
</dbReference>
<proteinExistence type="inferred from homology"/>
<protein>
    <recommendedName>
        <fullName evidence="4">Flagellar hook-associated protein 1</fullName>
    </recommendedName>
</protein>
<accession>A0A1H9SDY0</accession>
<organism evidence="11 12">
    <name type="scientific">Lachnobacterium bovis</name>
    <dbReference type="NCBI Taxonomy" id="140626"/>
    <lineage>
        <taxon>Bacteria</taxon>
        <taxon>Bacillati</taxon>
        <taxon>Bacillota</taxon>
        <taxon>Clostridia</taxon>
        <taxon>Lachnospirales</taxon>
        <taxon>Lachnospiraceae</taxon>
        <taxon>Lachnobacterium</taxon>
    </lineage>
</organism>
<sequence>MPSTFFGLNIGASGLSAFQTSVTTTANNVANTKTKGYTRQTATLQSTDAIRVAAKYGSVGTGVEVTSILQERNLFYDMKFWEANEKQGMYEKKLYYAEQVQTLLKDDKVLSGFATIFNQMFNNLDDISKSNADRTVRNAFINQAQSLCTYFNNFSSSLRSIQDDCNEEIKAYVENINVISQKISILNKEINQIEMNNGRANELRDERAVLVDELSAICNVTTKEYKILNTNDPDNYLGGTNYEVRINGQLLVDGNDYRTLECVSRKARLNQLDADGLYDIIWEDTQTDFAAATLNAGGMLKALVLERDGNNNENLKGTIREAATDYVVVDNLNLDSINAFSHDKVGVLYINNKKYNYTGWEAEVKDGKLDNVKFNLSTEISANDITKMNTNNSRVECGVGISNFGIPYYQKQATEFMRAFCSMFNAIELKGVDLEGKPMTTFFTANLPEDPNSFCMSEKVSDRAVYEDGIYTSEQATYYNMTIDNVKINNECLKNPVRFATAYDLVNGIDRNEVVVELKKLQSDIHFFRGEKASSFLETILSDAAIDAQRTTVFNKNYSNLATSIDRQRESISGVDRDEEAMNLIKFQNAYNLSSKIISVMAQMYDKLINETGV</sequence>
<dbReference type="GO" id="GO:0009424">
    <property type="term" value="C:bacterial-type flagellum hook"/>
    <property type="evidence" value="ECO:0007669"/>
    <property type="project" value="InterPro"/>
</dbReference>
<gene>
    <name evidence="11" type="ORF">SAMN02910429_01217</name>
</gene>
<dbReference type="Proteomes" id="UP000182471">
    <property type="component" value="Unassembled WGS sequence"/>
</dbReference>
<comment type="similarity">
    <text evidence="3">Belongs to the flagella basal body rod proteins family.</text>
</comment>
<comment type="subcellular location">
    <subcellularLocation>
        <location evidence="1">Bacterial flagellum</location>
    </subcellularLocation>
    <subcellularLocation>
        <location evidence="2">Secreted</location>
    </subcellularLocation>
</comment>
<keyword evidence="11" id="KW-0966">Cell projection</keyword>
<evidence type="ECO:0000256" key="5">
    <source>
        <dbReference type="ARBA" id="ARBA00022525"/>
    </source>
</evidence>
<keyword evidence="12" id="KW-1185">Reference proteome</keyword>
<feature type="domain" description="Flagellar basal-body/hook protein C-terminal" evidence="9">
    <location>
        <begin position="571"/>
        <end position="610"/>
    </location>
</feature>
<dbReference type="Pfam" id="PF06429">
    <property type="entry name" value="Flg_bbr_C"/>
    <property type="match status" value="1"/>
</dbReference>